<dbReference type="InterPro" id="IPR002048">
    <property type="entry name" value="EF_hand_dom"/>
</dbReference>
<dbReference type="GO" id="GO:0016174">
    <property type="term" value="F:NAD(P)H oxidase H2O2-forming activity"/>
    <property type="evidence" value="ECO:0007669"/>
    <property type="project" value="TreeGrafter"/>
</dbReference>
<name>A0AAV1B9G6_VICFA</name>
<gene>
    <name evidence="16" type="ORF">VFH_VI162120</name>
</gene>
<dbReference type="EMBL" id="OX451741">
    <property type="protein sequence ID" value="CAI8619259.1"/>
    <property type="molecule type" value="Genomic_DNA"/>
</dbReference>
<feature type="region of interest" description="Disordered" evidence="13">
    <location>
        <begin position="1"/>
        <end position="21"/>
    </location>
</feature>
<keyword evidence="8" id="KW-0106">Calcium</keyword>
<dbReference type="AlphaFoldDB" id="A0AAV1B9G6"/>
<sequence length="443" mass="50403">MKGSPSADLHHHESDIELIAPENMTKLSNYVDHNKKEKQEEEAEDYVEVTMDIQGDSVALHSMKTITDMGERDREKLSLTGKRLESKKSFGASVVQNATIRIKQLKRLASFAKPEPAKRLERTKSAVAHALTGLKFISTTDVSAGWSKVEKEFEKLTATTDGYLPRSLFAKCIGLNAESEAYAEKLFDTLARQRGIQGGSINKIQLREFWDCISDQSFDTRLKIFFDMVDKDADGRITEEEIKDIICLSATANKLSNIQKQAEEYAALIMEELDPDDTGYILIGNLETLLLHGPEENTRGESKYLSQMLSQKLTPIFEENPIKRWYRDTKYFFQDNWRRSWVFALWIGVMLGLFAYKFVQYRRRAAYEVMGHCVCMAKGAAETLKLNMAIILLPVCRNTITWLRNKTKLGAFVPFDDGPQLSQDDSCGNSTWCRDSCYLPSCL</sequence>
<dbReference type="GO" id="GO:0005509">
    <property type="term" value="F:calcium ion binding"/>
    <property type="evidence" value="ECO:0007669"/>
    <property type="project" value="InterPro"/>
</dbReference>
<dbReference type="Pfam" id="PF08414">
    <property type="entry name" value="NADPH_Ox"/>
    <property type="match status" value="1"/>
</dbReference>
<evidence type="ECO:0000256" key="7">
    <source>
        <dbReference type="ARBA" id="ARBA00022827"/>
    </source>
</evidence>
<reference evidence="16 17" key="1">
    <citation type="submission" date="2023-01" db="EMBL/GenBank/DDBJ databases">
        <authorList>
            <person name="Kreplak J."/>
        </authorList>
    </citation>
    <scope>NUCLEOTIDE SEQUENCE [LARGE SCALE GENOMIC DNA]</scope>
</reference>
<dbReference type="InterPro" id="IPR050369">
    <property type="entry name" value="RBOH/FRE"/>
</dbReference>
<keyword evidence="5 14" id="KW-0812">Transmembrane</keyword>
<evidence type="ECO:0000313" key="16">
    <source>
        <dbReference type="EMBL" id="CAI8619259.1"/>
    </source>
</evidence>
<feature type="domain" description="EF-hand" evidence="15">
    <location>
        <begin position="217"/>
        <end position="252"/>
    </location>
</feature>
<comment type="subcellular location">
    <subcellularLocation>
        <location evidence="1">Membrane</location>
        <topology evidence="1">Multi-pass membrane protein</topology>
    </subcellularLocation>
</comment>
<dbReference type="PANTHER" id="PTHR11972">
    <property type="entry name" value="NADPH OXIDASE"/>
    <property type="match status" value="1"/>
</dbReference>
<dbReference type="PANTHER" id="PTHR11972:SF145">
    <property type="entry name" value="RESPIRATORY BURST OXIDASE-LIKE PROTEIN D"/>
    <property type="match status" value="1"/>
</dbReference>
<evidence type="ECO:0000256" key="1">
    <source>
        <dbReference type="ARBA" id="ARBA00004141"/>
    </source>
</evidence>
<keyword evidence="4" id="KW-0285">Flavoprotein</keyword>
<dbReference type="Proteomes" id="UP001157006">
    <property type="component" value="Chromosome 6"/>
</dbReference>
<evidence type="ECO:0000256" key="4">
    <source>
        <dbReference type="ARBA" id="ARBA00022630"/>
    </source>
</evidence>
<evidence type="ECO:0000256" key="5">
    <source>
        <dbReference type="ARBA" id="ARBA00022692"/>
    </source>
</evidence>
<dbReference type="GO" id="GO:0004601">
    <property type="term" value="F:peroxidase activity"/>
    <property type="evidence" value="ECO:0007669"/>
    <property type="project" value="UniProtKB-KW"/>
</dbReference>
<dbReference type="SUPFAM" id="SSF47473">
    <property type="entry name" value="EF-hand"/>
    <property type="match status" value="1"/>
</dbReference>
<dbReference type="PROSITE" id="PS00018">
    <property type="entry name" value="EF_HAND_1"/>
    <property type="match status" value="1"/>
</dbReference>
<dbReference type="FunFam" id="1.10.238.10:FF:000049">
    <property type="entry name" value="Respiratory burst oxidase homolog A"/>
    <property type="match status" value="1"/>
</dbReference>
<evidence type="ECO:0000256" key="12">
    <source>
        <dbReference type="ARBA" id="ARBA00023136"/>
    </source>
</evidence>
<comment type="similarity">
    <text evidence="2">Belongs to the RBOH (TC 5.B.1.3) family.</text>
</comment>
<evidence type="ECO:0000256" key="2">
    <source>
        <dbReference type="ARBA" id="ARBA00007975"/>
    </source>
</evidence>
<evidence type="ECO:0000256" key="11">
    <source>
        <dbReference type="ARBA" id="ARBA00023002"/>
    </source>
</evidence>
<keyword evidence="7" id="KW-0274">FAD</keyword>
<dbReference type="InterPro" id="IPR018247">
    <property type="entry name" value="EF_Hand_1_Ca_BS"/>
</dbReference>
<keyword evidence="6" id="KW-0479">Metal-binding</keyword>
<evidence type="ECO:0000256" key="8">
    <source>
        <dbReference type="ARBA" id="ARBA00022837"/>
    </source>
</evidence>
<evidence type="ECO:0000256" key="9">
    <source>
        <dbReference type="ARBA" id="ARBA00022857"/>
    </source>
</evidence>
<keyword evidence="10 14" id="KW-1133">Transmembrane helix</keyword>
<keyword evidence="3" id="KW-0575">Peroxidase</keyword>
<keyword evidence="17" id="KW-1185">Reference proteome</keyword>
<evidence type="ECO:0000259" key="15">
    <source>
        <dbReference type="PROSITE" id="PS50222"/>
    </source>
</evidence>
<feature type="transmembrane region" description="Helical" evidence="14">
    <location>
        <begin position="341"/>
        <end position="359"/>
    </location>
</feature>
<evidence type="ECO:0000256" key="10">
    <source>
        <dbReference type="ARBA" id="ARBA00022989"/>
    </source>
</evidence>
<protein>
    <recommendedName>
        <fullName evidence="15">EF-hand domain-containing protein</fullName>
    </recommendedName>
</protein>
<dbReference type="PROSITE" id="PS50222">
    <property type="entry name" value="EF_HAND_2"/>
    <property type="match status" value="1"/>
</dbReference>
<evidence type="ECO:0000256" key="13">
    <source>
        <dbReference type="SAM" id="MobiDB-lite"/>
    </source>
</evidence>
<proteinExistence type="inferred from homology"/>
<accession>A0AAV1B9G6</accession>
<evidence type="ECO:0000256" key="14">
    <source>
        <dbReference type="SAM" id="Phobius"/>
    </source>
</evidence>
<organism evidence="16 17">
    <name type="scientific">Vicia faba</name>
    <name type="common">Broad bean</name>
    <name type="synonym">Faba vulgaris</name>
    <dbReference type="NCBI Taxonomy" id="3906"/>
    <lineage>
        <taxon>Eukaryota</taxon>
        <taxon>Viridiplantae</taxon>
        <taxon>Streptophyta</taxon>
        <taxon>Embryophyta</taxon>
        <taxon>Tracheophyta</taxon>
        <taxon>Spermatophyta</taxon>
        <taxon>Magnoliopsida</taxon>
        <taxon>eudicotyledons</taxon>
        <taxon>Gunneridae</taxon>
        <taxon>Pentapetalae</taxon>
        <taxon>rosids</taxon>
        <taxon>fabids</taxon>
        <taxon>Fabales</taxon>
        <taxon>Fabaceae</taxon>
        <taxon>Papilionoideae</taxon>
        <taxon>50 kb inversion clade</taxon>
        <taxon>NPAAA clade</taxon>
        <taxon>Hologalegina</taxon>
        <taxon>IRL clade</taxon>
        <taxon>Fabeae</taxon>
        <taxon>Vicia</taxon>
    </lineage>
</organism>
<keyword evidence="11" id="KW-0560">Oxidoreductase</keyword>
<keyword evidence="12 14" id="KW-0472">Membrane</keyword>
<dbReference type="Gene3D" id="1.10.238.10">
    <property type="entry name" value="EF-hand"/>
    <property type="match status" value="1"/>
</dbReference>
<dbReference type="InterPro" id="IPR013623">
    <property type="entry name" value="NADPH_Ox"/>
</dbReference>
<dbReference type="GO" id="GO:0005886">
    <property type="term" value="C:plasma membrane"/>
    <property type="evidence" value="ECO:0007669"/>
    <property type="project" value="TreeGrafter"/>
</dbReference>
<evidence type="ECO:0000256" key="6">
    <source>
        <dbReference type="ARBA" id="ARBA00022723"/>
    </source>
</evidence>
<dbReference type="InterPro" id="IPR011992">
    <property type="entry name" value="EF-hand-dom_pair"/>
</dbReference>
<keyword evidence="9" id="KW-0521">NADP</keyword>
<evidence type="ECO:0000313" key="17">
    <source>
        <dbReference type="Proteomes" id="UP001157006"/>
    </source>
</evidence>
<evidence type="ECO:0000256" key="3">
    <source>
        <dbReference type="ARBA" id="ARBA00022559"/>
    </source>
</evidence>